<evidence type="ECO:0000256" key="1">
    <source>
        <dbReference type="SAM" id="MobiDB-lite"/>
    </source>
</evidence>
<evidence type="ECO:0000313" key="4">
    <source>
        <dbReference type="Proteomes" id="UP000326554"/>
    </source>
</evidence>
<feature type="compositionally biased region" description="Polar residues" evidence="1">
    <location>
        <begin position="61"/>
        <end position="72"/>
    </location>
</feature>
<organism evidence="3 4">
    <name type="scientific">Histidinibacterium aquaticum</name>
    <dbReference type="NCBI Taxonomy" id="2613962"/>
    <lineage>
        <taxon>Bacteria</taxon>
        <taxon>Pseudomonadati</taxon>
        <taxon>Pseudomonadota</taxon>
        <taxon>Alphaproteobacteria</taxon>
        <taxon>Rhodobacterales</taxon>
        <taxon>Paracoccaceae</taxon>
        <taxon>Histidinibacterium</taxon>
    </lineage>
</organism>
<dbReference type="InterPro" id="IPR047726">
    <property type="entry name" value="CsgH_dom"/>
</dbReference>
<dbReference type="InterPro" id="IPR053722">
    <property type="entry name" value="Curli_assembly_CsgC/AgfC"/>
</dbReference>
<dbReference type="Proteomes" id="UP000326554">
    <property type="component" value="Unassembled WGS sequence"/>
</dbReference>
<evidence type="ECO:0000256" key="2">
    <source>
        <dbReference type="SAM" id="SignalP"/>
    </source>
</evidence>
<proteinExistence type="predicted"/>
<protein>
    <submittedName>
        <fullName evidence="3">Uncharacterized protein</fullName>
    </submittedName>
</protein>
<feature type="chain" id="PRO_5023929711" evidence="2">
    <location>
        <begin position="22"/>
        <end position="120"/>
    </location>
</feature>
<comment type="caution">
    <text evidence="3">The sequence shown here is derived from an EMBL/GenBank/DDBJ whole genome shotgun (WGS) entry which is preliminary data.</text>
</comment>
<keyword evidence="4" id="KW-1185">Reference proteome</keyword>
<feature type="signal peptide" evidence="2">
    <location>
        <begin position="1"/>
        <end position="21"/>
    </location>
</feature>
<evidence type="ECO:0000313" key="3">
    <source>
        <dbReference type="EMBL" id="KAA9005073.1"/>
    </source>
</evidence>
<dbReference type="EMBL" id="VYQE01000008">
    <property type="protein sequence ID" value="KAA9005073.1"/>
    <property type="molecule type" value="Genomic_DNA"/>
</dbReference>
<keyword evidence="2" id="KW-0732">Signal</keyword>
<dbReference type="RefSeq" id="WP_150446854.1">
    <property type="nucleotide sequence ID" value="NZ_VYQE01000008.1"/>
</dbReference>
<name>A0A5J5GAY8_9RHOB</name>
<accession>A0A5J5GAY8</accession>
<dbReference type="Gene3D" id="2.60.40.2420">
    <property type="match status" value="1"/>
</dbReference>
<dbReference type="NCBIfam" id="NF041112">
    <property type="entry name" value="chap_CsgH_alph"/>
    <property type="match status" value="1"/>
</dbReference>
<gene>
    <name evidence="3" type="ORF">F3S47_18770</name>
</gene>
<reference evidence="3 4" key="1">
    <citation type="submission" date="2019-09" db="EMBL/GenBank/DDBJ databases">
        <authorList>
            <person name="Park J.-S."/>
            <person name="Choi H.-J."/>
        </authorList>
    </citation>
    <scope>NUCLEOTIDE SEQUENCE [LARGE SCALE GENOMIC DNA]</scope>
    <source>
        <strain evidence="3 4">176SS1-4</strain>
    </source>
</reference>
<dbReference type="AlphaFoldDB" id="A0A5J5GAY8"/>
<sequence length="120" mass="12347">MPTNPLRYALLALILAPTPGAAEQECEIALSETNGATSIVAMADAADWSGGRYAMSVSVRSGTNRSTSMQSGSIGGEPDENGHVPLSRTVVNLPAGSEADIVVTLSRGDAEAGCQTRLTR</sequence>
<feature type="region of interest" description="Disordered" evidence="1">
    <location>
        <begin position="61"/>
        <end position="86"/>
    </location>
</feature>